<accession>A0A5K7ZFV4</accession>
<reference evidence="2 3" key="1">
    <citation type="submission" date="2019-11" db="EMBL/GenBank/DDBJ databases">
        <title>Comparative genomics of hydrocarbon-degrading Desulfosarcina strains.</title>
        <authorList>
            <person name="Watanabe M."/>
            <person name="Kojima H."/>
            <person name="Fukui M."/>
        </authorList>
    </citation>
    <scope>NUCLEOTIDE SEQUENCE [LARGE SCALE GENOMIC DNA]</scope>
    <source>
        <strain evidence="2 3">PP31</strain>
    </source>
</reference>
<dbReference type="Pfam" id="PF11617">
    <property type="entry name" value="Cu-binding_MopE"/>
    <property type="match status" value="3"/>
</dbReference>
<dbReference type="InterPro" id="IPR021655">
    <property type="entry name" value="Put_metal-bd"/>
</dbReference>
<dbReference type="SUPFAM" id="SSF52266">
    <property type="entry name" value="SGNH hydrolase"/>
    <property type="match status" value="1"/>
</dbReference>
<dbReference type="AlphaFoldDB" id="A0A5K7ZFV4"/>
<evidence type="ECO:0000313" key="3">
    <source>
        <dbReference type="Proteomes" id="UP000427769"/>
    </source>
</evidence>
<dbReference type="EMBL" id="AP021875">
    <property type="protein sequence ID" value="BBO79039.1"/>
    <property type="molecule type" value="Genomic_DNA"/>
</dbReference>
<sequence>MVRKILPRILPLYFFCDSALKITIYGSTLAISTNVSAVKPPLVCDADGDSYESDNKKCGGNDCDDSNPNVYPNANELCDGLDNDCDGIVDENCPEPPAEPTRCDQDADGYDADSRSCKGDDCDDTNPYVYPGAEEICNDEIDNDCDGEINEGCGQCPDADNDGYTDCDGDCDDNNPLVNPDATELCDGIDNNCDGTIDEGCSSMYPNSMAAAGDSITVAYNADGTESLFFGSTGYQDEVSWALGDSIRINSHAQRLAALNPGFSWDAEFDNHAISGANIIDLKDQVIQIVQDGPYDYVVILIGHNDICDASCEDLLDDDPNTGMLSMEDFESRFVEAMWILYDQDSDLSIDENPPDVVVSSLARVSDLYNVGKYDNWCTMIWSLGSVCRVVTSGTQYCIDEADKRTQEYNEVLANWADFFGYTYVPQIYETSFTLDDLSDFDCFHPNVSGQNKISEIIWNNGLYAE</sequence>
<dbReference type="RefSeq" id="WP_155307608.1">
    <property type="nucleotide sequence ID" value="NZ_AP021875.1"/>
</dbReference>
<evidence type="ECO:0000313" key="2">
    <source>
        <dbReference type="EMBL" id="BBO79039.1"/>
    </source>
</evidence>
<dbReference type="Pfam" id="PF13472">
    <property type="entry name" value="Lipase_GDSL_2"/>
    <property type="match status" value="1"/>
</dbReference>
<keyword evidence="3" id="KW-1185">Reference proteome</keyword>
<dbReference type="InterPro" id="IPR036514">
    <property type="entry name" value="SGNH_hydro_sf"/>
</dbReference>
<dbReference type="GO" id="GO:0016788">
    <property type="term" value="F:hydrolase activity, acting on ester bonds"/>
    <property type="evidence" value="ECO:0007669"/>
    <property type="project" value="UniProtKB-ARBA"/>
</dbReference>
<gene>
    <name evidence="2" type="ORF">DSCW_64560</name>
</gene>
<protein>
    <recommendedName>
        <fullName evidence="1">SGNH hydrolase-type esterase domain-containing protein</fullName>
    </recommendedName>
</protein>
<dbReference type="InterPro" id="IPR013830">
    <property type="entry name" value="SGNH_hydro"/>
</dbReference>
<dbReference type="KEGG" id="dwd:DSCW_64560"/>
<dbReference type="OrthoDB" id="9788513at2"/>
<proteinExistence type="predicted"/>
<dbReference type="Gene3D" id="3.40.50.1110">
    <property type="entry name" value="SGNH hydrolase"/>
    <property type="match status" value="1"/>
</dbReference>
<dbReference type="Proteomes" id="UP000427769">
    <property type="component" value="Chromosome"/>
</dbReference>
<name>A0A5K7ZFV4_9BACT</name>
<evidence type="ECO:0000259" key="1">
    <source>
        <dbReference type="Pfam" id="PF13472"/>
    </source>
</evidence>
<organism evidence="2 3">
    <name type="scientific">Desulfosarcina widdelii</name>
    <dbReference type="NCBI Taxonomy" id="947919"/>
    <lineage>
        <taxon>Bacteria</taxon>
        <taxon>Pseudomonadati</taxon>
        <taxon>Thermodesulfobacteriota</taxon>
        <taxon>Desulfobacteria</taxon>
        <taxon>Desulfobacterales</taxon>
        <taxon>Desulfosarcinaceae</taxon>
        <taxon>Desulfosarcina</taxon>
    </lineage>
</organism>
<feature type="domain" description="SGNH hydrolase-type esterase" evidence="1">
    <location>
        <begin position="212"/>
        <end position="451"/>
    </location>
</feature>